<dbReference type="Proteomes" id="UP000233551">
    <property type="component" value="Unassembled WGS sequence"/>
</dbReference>
<organism evidence="1 2">
    <name type="scientific">Punica granatum</name>
    <name type="common">Pomegranate</name>
    <dbReference type="NCBI Taxonomy" id="22663"/>
    <lineage>
        <taxon>Eukaryota</taxon>
        <taxon>Viridiplantae</taxon>
        <taxon>Streptophyta</taxon>
        <taxon>Embryophyta</taxon>
        <taxon>Tracheophyta</taxon>
        <taxon>Spermatophyta</taxon>
        <taxon>Magnoliopsida</taxon>
        <taxon>eudicotyledons</taxon>
        <taxon>Gunneridae</taxon>
        <taxon>Pentapetalae</taxon>
        <taxon>rosids</taxon>
        <taxon>malvids</taxon>
        <taxon>Myrtales</taxon>
        <taxon>Lythraceae</taxon>
        <taxon>Punica</taxon>
    </lineage>
</organism>
<evidence type="ECO:0000313" key="1">
    <source>
        <dbReference type="EMBL" id="PKI68216.1"/>
    </source>
</evidence>
<accession>A0A2I0KKA6</accession>
<keyword evidence="2" id="KW-1185">Reference proteome</keyword>
<dbReference type="AlphaFoldDB" id="A0A2I0KKA6"/>
<comment type="caution">
    <text evidence="1">The sequence shown here is derived from an EMBL/GenBank/DDBJ whole genome shotgun (WGS) entry which is preliminary data.</text>
</comment>
<gene>
    <name evidence="1" type="ORF">CRG98_011415</name>
</gene>
<name>A0A2I0KKA6_PUNGR</name>
<proteinExistence type="predicted"/>
<evidence type="ECO:0000313" key="2">
    <source>
        <dbReference type="Proteomes" id="UP000233551"/>
    </source>
</evidence>
<protein>
    <submittedName>
        <fullName evidence="1">Uncharacterized protein</fullName>
    </submittedName>
</protein>
<dbReference type="EMBL" id="PGOL01000567">
    <property type="protein sequence ID" value="PKI68216.1"/>
    <property type="molecule type" value="Genomic_DNA"/>
</dbReference>
<reference evidence="1 2" key="1">
    <citation type="submission" date="2017-11" db="EMBL/GenBank/DDBJ databases">
        <title>De-novo sequencing of pomegranate (Punica granatum L.) genome.</title>
        <authorList>
            <person name="Akparov Z."/>
            <person name="Amiraslanov A."/>
            <person name="Hajiyeva S."/>
            <person name="Abbasov M."/>
            <person name="Kaur K."/>
            <person name="Hamwieh A."/>
            <person name="Solovyev V."/>
            <person name="Salamov A."/>
            <person name="Braich B."/>
            <person name="Kosarev P."/>
            <person name="Mahmoud A."/>
            <person name="Hajiyev E."/>
            <person name="Babayeva S."/>
            <person name="Izzatullayeva V."/>
            <person name="Mammadov A."/>
            <person name="Mammadov A."/>
            <person name="Sharifova S."/>
            <person name="Ojaghi J."/>
            <person name="Eynullazada K."/>
            <person name="Bayramov B."/>
            <person name="Abdulazimova A."/>
            <person name="Shahmuradov I."/>
        </authorList>
    </citation>
    <scope>NUCLEOTIDE SEQUENCE [LARGE SCALE GENOMIC DNA]</scope>
    <source>
        <strain evidence="2">cv. AG2017</strain>
        <tissue evidence="1">Leaf</tissue>
    </source>
</reference>
<sequence>MVRLMEMTVMKMKIMEMEMMVLRRPRMVMRMAGDVMVIVRGGCGDGWRRLWMGKRRLWRARKDDDGNDWGWGVGGKD</sequence>